<reference evidence="2 3" key="1">
    <citation type="submission" date="2016-06" db="EMBL/GenBank/DDBJ databases">
        <authorList>
            <person name="Kjaerup R.B."/>
            <person name="Dalgaard T.S."/>
            <person name="Juul-Madsen H.R."/>
        </authorList>
    </citation>
    <scope>NUCLEOTIDE SEQUENCE [LARGE SCALE GENOMIC DNA]</scope>
    <source>
        <strain evidence="2 3">1245335.1</strain>
    </source>
</reference>
<evidence type="ECO:0000313" key="2">
    <source>
        <dbReference type="EMBL" id="OBK19722.1"/>
    </source>
</evidence>
<dbReference type="EMBL" id="LZLR01000149">
    <property type="protein sequence ID" value="OBK19722.1"/>
    <property type="molecule type" value="Genomic_DNA"/>
</dbReference>
<proteinExistence type="predicted"/>
<name>A0A1A3NH54_MYCAS</name>
<dbReference type="Proteomes" id="UP000093819">
    <property type="component" value="Unassembled WGS sequence"/>
</dbReference>
<keyword evidence="1" id="KW-0472">Membrane</keyword>
<feature type="transmembrane region" description="Helical" evidence="1">
    <location>
        <begin position="209"/>
        <end position="229"/>
    </location>
</feature>
<feature type="transmembrane region" description="Helical" evidence="1">
    <location>
        <begin position="36"/>
        <end position="57"/>
    </location>
</feature>
<keyword evidence="1" id="KW-1133">Transmembrane helix</keyword>
<accession>A0A1A3NH54</accession>
<comment type="caution">
    <text evidence="2">The sequence shown here is derived from an EMBL/GenBank/DDBJ whole genome shotgun (WGS) entry which is preliminary data.</text>
</comment>
<evidence type="ECO:0000313" key="3">
    <source>
        <dbReference type="Proteomes" id="UP000093819"/>
    </source>
</evidence>
<keyword evidence="1" id="KW-0812">Transmembrane</keyword>
<evidence type="ECO:0000256" key="1">
    <source>
        <dbReference type="SAM" id="Phobius"/>
    </source>
</evidence>
<dbReference type="Pfam" id="PF11139">
    <property type="entry name" value="SfLAP"/>
    <property type="match status" value="1"/>
</dbReference>
<gene>
    <name evidence="2" type="ORF">A5635_26335</name>
</gene>
<dbReference type="InterPro" id="IPR021315">
    <property type="entry name" value="Gap/Sap"/>
</dbReference>
<dbReference type="AlphaFoldDB" id="A0A1A3NH54"/>
<feature type="transmembrane region" description="Helical" evidence="1">
    <location>
        <begin position="78"/>
        <end position="98"/>
    </location>
</feature>
<evidence type="ECO:0008006" key="4">
    <source>
        <dbReference type="Google" id="ProtNLM"/>
    </source>
</evidence>
<feature type="transmembrane region" description="Helical" evidence="1">
    <location>
        <begin position="170"/>
        <end position="189"/>
    </location>
</feature>
<protein>
    <recommendedName>
        <fullName evidence="4">GAP family protein</fullName>
    </recommendedName>
</protein>
<feature type="transmembrane region" description="Helical" evidence="1">
    <location>
        <begin position="145"/>
        <end position="163"/>
    </location>
</feature>
<sequence length="231" mass="23390">MWCTVLVLALVATADPVRIGVSVALSARAQSLRPLIAFWLGGMAISAGVAAGVLFGLRDATLAAVHRVQAAAATSAAGHVQIAMGALALLVAAIAVGLSPRQGMRVGMPGGGASPSRLLTRVQGALQARPVEASFALGVGMLVDFRLLAALTAIVASGVATAAQIVASGMYILIALSFVELPLLSRLAAPAKTDRIMAAVDGWTSARRQQIFAVVIGLLGVLLMTRGIGHA</sequence>
<organism evidence="2 3">
    <name type="scientific">Mycobacterium asiaticum</name>
    <dbReference type="NCBI Taxonomy" id="1790"/>
    <lineage>
        <taxon>Bacteria</taxon>
        <taxon>Bacillati</taxon>
        <taxon>Actinomycetota</taxon>
        <taxon>Actinomycetes</taxon>
        <taxon>Mycobacteriales</taxon>
        <taxon>Mycobacteriaceae</taxon>
        <taxon>Mycobacterium</taxon>
    </lineage>
</organism>